<comment type="caution">
    <text evidence="1">The sequence shown here is derived from an EMBL/GenBank/DDBJ whole genome shotgun (WGS) entry which is preliminary data.</text>
</comment>
<name>A0ABS9MNW7_9BURK</name>
<protein>
    <submittedName>
        <fullName evidence="1">Uncharacterized protein</fullName>
    </submittedName>
</protein>
<organism evidence="1 2">
    <name type="scientific">Mesosutterella porci</name>
    <dbReference type="NCBI Taxonomy" id="2915351"/>
    <lineage>
        <taxon>Bacteria</taxon>
        <taxon>Pseudomonadati</taxon>
        <taxon>Pseudomonadota</taxon>
        <taxon>Betaproteobacteria</taxon>
        <taxon>Burkholderiales</taxon>
        <taxon>Sutterellaceae</taxon>
        <taxon>Mesosutterella</taxon>
    </lineage>
</organism>
<dbReference type="RefSeq" id="WP_237977962.1">
    <property type="nucleotide sequence ID" value="NZ_JAKNCT010000002.1"/>
</dbReference>
<dbReference type="EMBL" id="JAKNCT010000002">
    <property type="protein sequence ID" value="MCG5030309.1"/>
    <property type="molecule type" value="Genomic_DNA"/>
</dbReference>
<accession>A0ABS9MNW7</accession>
<dbReference type="Proteomes" id="UP001297600">
    <property type="component" value="Unassembled WGS sequence"/>
</dbReference>
<evidence type="ECO:0000313" key="1">
    <source>
        <dbReference type="EMBL" id="MCG5030309.1"/>
    </source>
</evidence>
<evidence type="ECO:0000313" key="2">
    <source>
        <dbReference type="Proteomes" id="UP001297600"/>
    </source>
</evidence>
<sequence>MPFSAISGGLAEPVTAVGGLAFRDHLDRNLALRLRDALRRRIERDSAVVAEHEGLKAWFARRREAARAAEAAGRPRWGNDWEVRETQA</sequence>
<proteinExistence type="predicted"/>
<reference evidence="1 2" key="1">
    <citation type="submission" date="2022-02" db="EMBL/GenBank/DDBJ databases">
        <title>Mesosutterella porci, a novel member of the family Sutterellaceae from pig feces.</title>
        <authorList>
            <person name="Wylensek D."/>
            <person name="Clavel T."/>
        </authorList>
    </citation>
    <scope>NUCLEOTIDE SEQUENCE [LARGE SCALE GENOMIC DNA]</scope>
    <source>
        <strain evidence="2">oilRF-744-wt-GAM-9</strain>
    </source>
</reference>
<keyword evidence="2" id="KW-1185">Reference proteome</keyword>
<gene>
    <name evidence="1" type="ORF">MAF45_02410</name>
</gene>